<accession>A0A3M6QZX7</accession>
<comment type="caution">
    <text evidence="2">The sequence shown here is derived from an EMBL/GenBank/DDBJ whole genome shotgun (WGS) entry which is preliminary data.</text>
</comment>
<feature type="region of interest" description="Disordered" evidence="1">
    <location>
        <begin position="189"/>
        <end position="219"/>
    </location>
</feature>
<name>A0A3M6QZX7_9BURK</name>
<reference evidence="2 3" key="1">
    <citation type="submission" date="2018-10" db="EMBL/GenBank/DDBJ databases">
        <title>Draft genome of Cortibacter populi DSM10536.</title>
        <authorList>
            <person name="Bernier A.-M."/>
            <person name="Bernard K."/>
        </authorList>
    </citation>
    <scope>NUCLEOTIDE SEQUENCE [LARGE SCALE GENOMIC DNA]</scope>
    <source>
        <strain evidence="2 3">DSM 105136</strain>
    </source>
</reference>
<proteinExistence type="predicted"/>
<dbReference type="RefSeq" id="WP_122226699.1">
    <property type="nucleotide sequence ID" value="NZ_RDQO01000001.1"/>
</dbReference>
<keyword evidence="3" id="KW-1185">Reference proteome</keyword>
<sequence>MPLPPPAARRPAHTRTTAFRGYQRDDGLWDIEAEMQDTKPFAFALNNGRELAPNEAIHHMHIRVTVDEQLVVRDIATVMGSFPHGQCAEADRHMRRMIGSTMGKGWRKSIDRHLGGVEGCTHMRELLYNMATAAFQTIAPQVLARWHGADAGAQTLPPPPHLGACMTWDFNGPAVEQIYPMYFEWPLRQDNTAAPGTPPSGRHQAPAESTPAVAVPEAD</sequence>
<dbReference type="Proteomes" id="UP000278006">
    <property type="component" value="Unassembled WGS sequence"/>
</dbReference>
<protein>
    <submittedName>
        <fullName evidence="2">DUF2889 domain-containing protein</fullName>
    </submittedName>
</protein>
<organism evidence="2 3">
    <name type="scientific">Corticibacter populi</name>
    <dbReference type="NCBI Taxonomy" id="1550736"/>
    <lineage>
        <taxon>Bacteria</taxon>
        <taxon>Pseudomonadati</taxon>
        <taxon>Pseudomonadota</taxon>
        <taxon>Betaproteobacteria</taxon>
        <taxon>Burkholderiales</taxon>
        <taxon>Comamonadaceae</taxon>
        <taxon>Corticibacter</taxon>
    </lineage>
</organism>
<dbReference type="OrthoDB" id="6862397at2"/>
<evidence type="ECO:0000313" key="3">
    <source>
        <dbReference type="Proteomes" id="UP000278006"/>
    </source>
</evidence>
<evidence type="ECO:0000256" key="1">
    <source>
        <dbReference type="SAM" id="MobiDB-lite"/>
    </source>
</evidence>
<dbReference type="AlphaFoldDB" id="A0A3M6QZX7"/>
<evidence type="ECO:0000313" key="2">
    <source>
        <dbReference type="EMBL" id="RMX08574.1"/>
    </source>
</evidence>
<gene>
    <name evidence="2" type="ORF">D8I35_05745</name>
</gene>
<dbReference type="EMBL" id="RDQO01000001">
    <property type="protein sequence ID" value="RMX08574.1"/>
    <property type="molecule type" value="Genomic_DNA"/>
</dbReference>
<dbReference type="InterPro" id="IPR021312">
    <property type="entry name" value="DUF2889"/>
</dbReference>
<dbReference type="Pfam" id="PF11136">
    <property type="entry name" value="DUF2889"/>
    <property type="match status" value="1"/>
</dbReference>